<comment type="caution">
    <text evidence="1">The sequence shown here is derived from an EMBL/GenBank/DDBJ whole genome shotgun (WGS) entry which is preliminary data.</text>
</comment>
<evidence type="ECO:0000313" key="2">
    <source>
        <dbReference type="Proteomes" id="UP001057452"/>
    </source>
</evidence>
<evidence type="ECO:0000313" key="1">
    <source>
        <dbReference type="EMBL" id="KAI4821129.1"/>
    </source>
</evidence>
<dbReference type="Proteomes" id="UP001057452">
    <property type="component" value="Chromosome 9"/>
</dbReference>
<protein>
    <submittedName>
        <fullName evidence="1">Uncharacterized protein</fullName>
    </submittedName>
</protein>
<name>A0ACB9X4C8_CHAAC</name>
<feature type="non-terminal residue" evidence="1">
    <location>
        <position position="1"/>
    </location>
</feature>
<dbReference type="EMBL" id="CM043793">
    <property type="protein sequence ID" value="KAI4821129.1"/>
    <property type="molecule type" value="Genomic_DNA"/>
</dbReference>
<reference evidence="1" key="1">
    <citation type="submission" date="2022-05" db="EMBL/GenBank/DDBJ databases">
        <title>Chromosome-level genome of Chaenocephalus aceratus.</title>
        <authorList>
            <person name="Park H."/>
        </authorList>
    </citation>
    <scope>NUCLEOTIDE SEQUENCE</scope>
    <source>
        <strain evidence="1">KU_202001</strain>
    </source>
</reference>
<sequence>GIRGGPVLGRIGPGEDRSWGGSVLGRTGPGEHRSWGGPVLGSTGPGEDRVALVASLFKESQDVSVDRHEKQNYKRYPGADNSSYSPSPITMHFIDHCYGPTGLAPART</sequence>
<proteinExistence type="predicted"/>
<accession>A0ACB9X4C8</accession>
<organism evidence="1 2">
    <name type="scientific">Chaenocephalus aceratus</name>
    <name type="common">Blackfin icefish</name>
    <name type="synonym">Chaenichthys aceratus</name>
    <dbReference type="NCBI Taxonomy" id="36190"/>
    <lineage>
        <taxon>Eukaryota</taxon>
        <taxon>Metazoa</taxon>
        <taxon>Chordata</taxon>
        <taxon>Craniata</taxon>
        <taxon>Vertebrata</taxon>
        <taxon>Euteleostomi</taxon>
        <taxon>Actinopterygii</taxon>
        <taxon>Neopterygii</taxon>
        <taxon>Teleostei</taxon>
        <taxon>Neoteleostei</taxon>
        <taxon>Acanthomorphata</taxon>
        <taxon>Eupercaria</taxon>
        <taxon>Perciformes</taxon>
        <taxon>Notothenioidei</taxon>
        <taxon>Channichthyidae</taxon>
        <taxon>Chaenocephalus</taxon>
    </lineage>
</organism>
<feature type="non-terminal residue" evidence="1">
    <location>
        <position position="108"/>
    </location>
</feature>
<keyword evidence="2" id="KW-1185">Reference proteome</keyword>
<gene>
    <name evidence="1" type="ORF">KUCAC02_029077</name>
</gene>